<protein>
    <recommendedName>
        <fullName evidence="5">Tyr recombinase domain-containing protein</fullName>
    </recommendedName>
</protein>
<proteinExistence type="predicted"/>
<dbReference type="OrthoDB" id="6154144at2759"/>
<dbReference type="Gene3D" id="1.10.443.10">
    <property type="entry name" value="Intergrase catalytic core"/>
    <property type="match status" value="1"/>
</dbReference>
<dbReference type="GO" id="GO:0003677">
    <property type="term" value="F:DNA binding"/>
    <property type="evidence" value="ECO:0007669"/>
    <property type="project" value="InterPro"/>
</dbReference>
<name>A0A8B6C0M4_MYTGA</name>
<dbReference type="InterPro" id="IPR013762">
    <property type="entry name" value="Integrase-like_cat_sf"/>
</dbReference>
<dbReference type="EMBL" id="UYJE01000921">
    <property type="protein sequence ID" value="VDH97602.1"/>
    <property type="molecule type" value="Genomic_DNA"/>
</dbReference>
<keyword evidence="4" id="KW-1185">Reference proteome</keyword>
<organism evidence="3 4">
    <name type="scientific">Mytilus galloprovincialis</name>
    <name type="common">Mediterranean mussel</name>
    <dbReference type="NCBI Taxonomy" id="29158"/>
    <lineage>
        <taxon>Eukaryota</taxon>
        <taxon>Metazoa</taxon>
        <taxon>Spiralia</taxon>
        <taxon>Lophotrochozoa</taxon>
        <taxon>Mollusca</taxon>
        <taxon>Bivalvia</taxon>
        <taxon>Autobranchia</taxon>
        <taxon>Pteriomorphia</taxon>
        <taxon>Mytilida</taxon>
        <taxon>Mytiloidea</taxon>
        <taxon>Mytilidae</taxon>
        <taxon>Mytilinae</taxon>
        <taxon>Mytilus</taxon>
    </lineage>
</organism>
<evidence type="ECO:0000256" key="2">
    <source>
        <dbReference type="SAM" id="MobiDB-lite"/>
    </source>
</evidence>
<accession>A0A8B6C0M4</accession>
<evidence type="ECO:0008006" key="5">
    <source>
        <dbReference type="Google" id="ProtNLM"/>
    </source>
</evidence>
<feature type="non-terminal residue" evidence="3">
    <location>
        <position position="102"/>
    </location>
</feature>
<dbReference type="InterPro" id="IPR011010">
    <property type="entry name" value="DNA_brk_join_enz"/>
</dbReference>
<dbReference type="AlphaFoldDB" id="A0A8B6C0M4"/>
<dbReference type="GO" id="GO:0015074">
    <property type="term" value="P:DNA integration"/>
    <property type="evidence" value="ECO:0007669"/>
    <property type="project" value="InterPro"/>
</dbReference>
<dbReference type="Proteomes" id="UP000596742">
    <property type="component" value="Unassembled WGS sequence"/>
</dbReference>
<evidence type="ECO:0000313" key="4">
    <source>
        <dbReference type="Proteomes" id="UP000596742"/>
    </source>
</evidence>
<sequence>MEKAGIDEFYTNHSVRATTATRLFNANIPEQLIREQTGHRSNVLWSYSRPSEPQKRKASEILQLNADSCTSIGPTVPKQATNSSSPTAAKQATTISAKSVPS</sequence>
<keyword evidence="1" id="KW-0233">DNA recombination</keyword>
<reference evidence="3" key="1">
    <citation type="submission" date="2018-11" db="EMBL/GenBank/DDBJ databases">
        <authorList>
            <person name="Alioto T."/>
            <person name="Alioto T."/>
        </authorList>
    </citation>
    <scope>NUCLEOTIDE SEQUENCE</scope>
</reference>
<feature type="region of interest" description="Disordered" evidence="2">
    <location>
        <begin position="70"/>
        <end position="102"/>
    </location>
</feature>
<dbReference type="GO" id="GO:0006310">
    <property type="term" value="P:DNA recombination"/>
    <property type="evidence" value="ECO:0007669"/>
    <property type="project" value="UniProtKB-KW"/>
</dbReference>
<gene>
    <name evidence="3" type="ORF">MGAL_10B093054</name>
</gene>
<comment type="caution">
    <text evidence="3">The sequence shown here is derived from an EMBL/GenBank/DDBJ whole genome shotgun (WGS) entry which is preliminary data.</text>
</comment>
<dbReference type="SUPFAM" id="SSF56349">
    <property type="entry name" value="DNA breaking-rejoining enzymes"/>
    <property type="match status" value="1"/>
</dbReference>
<evidence type="ECO:0000313" key="3">
    <source>
        <dbReference type="EMBL" id="VDH97602.1"/>
    </source>
</evidence>
<evidence type="ECO:0000256" key="1">
    <source>
        <dbReference type="ARBA" id="ARBA00023172"/>
    </source>
</evidence>